<evidence type="ECO:0000256" key="1">
    <source>
        <dbReference type="SAM" id="MobiDB-lite"/>
    </source>
</evidence>
<evidence type="ECO:0008006" key="4">
    <source>
        <dbReference type="Google" id="ProtNLM"/>
    </source>
</evidence>
<accession>A0A2Z3YQL7</accession>
<gene>
    <name evidence="2" type="ORF">Csp1_24840</name>
</gene>
<evidence type="ECO:0000313" key="3">
    <source>
        <dbReference type="Proteomes" id="UP000247696"/>
    </source>
</evidence>
<dbReference type="KEGG" id="cpre:Csp1_24840"/>
<feature type="region of interest" description="Disordered" evidence="1">
    <location>
        <begin position="173"/>
        <end position="201"/>
    </location>
</feature>
<name>A0A2Z3YQL7_9CORY</name>
<reference evidence="3" key="1">
    <citation type="submission" date="2017-11" db="EMBL/GenBank/DDBJ databases">
        <title>Otitis media/interna in a cat caused by the recently described species Corynebacterium provencense.</title>
        <authorList>
            <person name="Kittl S."/>
            <person name="Brodard I."/>
            <person name="Rychener L."/>
            <person name="Jores J."/>
            <person name="Roosje P."/>
            <person name="Gobeli Brawand S."/>
        </authorList>
    </citation>
    <scope>NUCLEOTIDE SEQUENCE [LARGE SCALE GENOMIC DNA]</scope>
    <source>
        <strain evidence="3">17KM38</strain>
    </source>
</reference>
<sequence>MAQVEHPHESCSPDPVRDLVVTGLVDPVAHDAVVRTGSPRTAAGRPSRTVSPVIDVTPFTLPTEVIARSEQVPVVVLLGSPVDPGMSALRRSLVGRVSPARLRWILATVDADRFPRVVASFRPRSLPTVTVVAGGTGVASWTPEDALGDRGVDCPDWVEATVSTVATRLSGLPEDTVVGSPSQAGDGAGGADTGHDPDPRLRRAADLVGEGRPEAAVALYDRMLEDRPGPDERRTLRRARAAVGVLVRTKNLDRAAVFTALAVAEQELRQGPGQGSRRADHGDLSTLLRAADVLVLADRPDDAVDLLSASLTGSPAGSLSGSLSGAEAGTGAGSTSGRSAGWSAVELGRLRSRLLDLVLLLDEAAPATVRARTRLASSVF</sequence>
<dbReference type="AlphaFoldDB" id="A0A2Z3YQL7"/>
<dbReference type="EMBL" id="CP024988">
    <property type="protein sequence ID" value="AWT27232.1"/>
    <property type="molecule type" value="Genomic_DNA"/>
</dbReference>
<feature type="region of interest" description="Disordered" evidence="1">
    <location>
        <begin position="314"/>
        <end position="339"/>
    </location>
</feature>
<protein>
    <recommendedName>
        <fullName evidence="4">Tetratricopeptide repeat protein</fullName>
    </recommendedName>
</protein>
<dbReference type="STRING" id="1737425.GCA_900049755_01411"/>
<organism evidence="2 3">
    <name type="scientific">Corynebacterium provencense</name>
    <dbReference type="NCBI Taxonomy" id="1737425"/>
    <lineage>
        <taxon>Bacteria</taxon>
        <taxon>Bacillati</taxon>
        <taxon>Actinomycetota</taxon>
        <taxon>Actinomycetes</taxon>
        <taxon>Mycobacteriales</taxon>
        <taxon>Corynebacteriaceae</taxon>
        <taxon>Corynebacterium</taxon>
    </lineage>
</organism>
<dbReference type="Proteomes" id="UP000247696">
    <property type="component" value="Chromosome"/>
</dbReference>
<proteinExistence type="predicted"/>
<keyword evidence="3" id="KW-1185">Reference proteome</keyword>
<dbReference type="OrthoDB" id="4412390at2"/>
<evidence type="ECO:0000313" key="2">
    <source>
        <dbReference type="EMBL" id="AWT27232.1"/>
    </source>
</evidence>
<feature type="compositionally biased region" description="Low complexity" evidence="1">
    <location>
        <begin position="314"/>
        <end position="327"/>
    </location>
</feature>